<evidence type="ECO:0008006" key="10">
    <source>
        <dbReference type="Google" id="ProtNLM"/>
    </source>
</evidence>
<protein>
    <recommendedName>
        <fullName evidence="10">Peptidase A1 domain-containing protein</fullName>
    </recommendedName>
</protein>
<evidence type="ECO:0000256" key="2">
    <source>
        <dbReference type="ARBA" id="ARBA00022692"/>
    </source>
</evidence>
<name>A0A1V8SNT5_9PEZI</name>
<dbReference type="InParanoid" id="A0A1V8SNT5"/>
<accession>A0A1V8SNT5</accession>
<keyword evidence="3 7" id="KW-1133">Transmembrane helix</keyword>
<dbReference type="CDD" id="cd12087">
    <property type="entry name" value="TM_EGFR-like"/>
    <property type="match status" value="1"/>
</dbReference>
<comment type="caution">
    <text evidence="8">The sequence shown here is derived from an EMBL/GenBank/DDBJ whole genome shotgun (WGS) entry which is preliminary data.</text>
</comment>
<dbReference type="STRING" id="1507870.A0A1V8SNT5"/>
<dbReference type="Gene3D" id="2.40.70.10">
    <property type="entry name" value="Acid Proteases"/>
    <property type="match status" value="1"/>
</dbReference>
<evidence type="ECO:0000256" key="4">
    <source>
        <dbReference type="ARBA" id="ARBA00023136"/>
    </source>
</evidence>
<evidence type="ECO:0000256" key="5">
    <source>
        <dbReference type="SAM" id="Coils"/>
    </source>
</evidence>
<evidence type="ECO:0000256" key="7">
    <source>
        <dbReference type="SAM" id="Phobius"/>
    </source>
</evidence>
<dbReference type="InterPro" id="IPR021109">
    <property type="entry name" value="Peptidase_aspartic_dom_sf"/>
</dbReference>
<feature type="compositionally biased region" description="Low complexity" evidence="6">
    <location>
        <begin position="39"/>
        <end position="55"/>
    </location>
</feature>
<dbReference type="GO" id="GO:0071944">
    <property type="term" value="C:cell periphery"/>
    <property type="evidence" value="ECO:0007669"/>
    <property type="project" value="UniProtKB-ARBA"/>
</dbReference>
<dbReference type="GO" id="GO:0016020">
    <property type="term" value="C:membrane"/>
    <property type="evidence" value="ECO:0007669"/>
    <property type="project" value="UniProtKB-SubCell"/>
</dbReference>
<evidence type="ECO:0000256" key="6">
    <source>
        <dbReference type="SAM" id="MobiDB-lite"/>
    </source>
</evidence>
<keyword evidence="5" id="KW-0175">Coiled coil</keyword>
<gene>
    <name evidence="8" type="ORF">B0A48_13188</name>
</gene>
<keyword evidence="2 7" id="KW-0812">Transmembrane</keyword>
<feature type="coiled-coil region" evidence="5">
    <location>
        <begin position="503"/>
        <end position="530"/>
    </location>
</feature>
<dbReference type="PANTHER" id="PTHR15549">
    <property type="entry name" value="PAIRED IMMUNOGLOBULIN-LIKE TYPE 2 RECEPTOR"/>
    <property type="match status" value="1"/>
</dbReference>
<sequence>MVHRGFNTTRVYDENTYCDLATSLACTTYRGGQYDPRNSTSSVSGLSSSSAGGPSLEETDLETATWVQDNLTLGSNFTLPAFPLAIPRQSVGDVFGPQVGLGLDFNSTLLTTARNTGRIASRTWSYFWGETGTADDASNGALVLGGYDAAKTVGQNYTQRLTYGLACEDGLLVAITDLSMVFPNDTAVSLFGAASPAQRACIHPGATSLPDITYQKFEEVTGFSSDGQRSTGVNYNSTLFPAGARFDGDLRITINSVLDITVKNGQFIQPHVTIDDAGHFAASLTVDELLIISYLIHPLDFTVGLGRQFFSAAMLMVNQEAKTFTLWQAKPSLEQDLVAIDPSGSPIYNSSCSSVTESTVTDSGPVSGTATVTVTPKPKSLSTGAIVGIVVGGVALLGLIAGIIVFLRHKRAQRNIRPPSVEAELLSDRFAERTSHYEMQAAERHELPVGNWIGFIAVATVSPLSKSLSDRAFHFRRGASSTPYNWRLRFTDKMIMDRGDLVLARHEAEVERLELVLEDVKQQRQEAQARADQKFILSMNTNVDDYTSIAMSEQAISLAGDISRVAGRVREGLEKYPDDSARKEELATLTVELRSAGEKIDKAMEEADKQMD</sequence>
<reference evidence="9" key="1">
    <citation type="submission" date="2017-03" db="EMBL/GenBank/DDBJ databases">
        <title>Genomes of endolithic fungi from Antarctica.</title>
        <authorList>
            <person name="Coleine C."/>
            <person name="Masonjones S."/>
            <person name="Stajich J.E."/>
        </authorList>
    </citation>
    <scope>NUCLEOTIDE SEQUENCE [LARGE SCALE GENOMIC DNA]</scope>
    <source>
        <strain evidence="9">CCFEE 5527</strain>
    </source>
</reference>
<organism evidence="8 9">
    <name type="scientific">Cryoendolithus antarcticus</name>
    <dbReference type="NCBI Taxonomy" id="1507870"/>
    <lineage>
        <taxon>Eukaryota</taxon>
        <taxon>Fungi</taxon>
        <taxon>Dikarya</taxon>
        <taxon>Ascomycota</taxon>
        <taxon>Pezizomycotina</taxon>
        <taxon>Dothideomycetes</taxon>
        <taxon>Dothideomycetidae</taxon>
        <taxon>Cladosporiales</taxon>
        <taxon>Cladosporiaceae</taxon>
        <taxon>Cryoendolithus</taxon>
    </lineage>
</organism>
<evidence type="ECO:0000256" key="1">
    <source>
        <dbReference type="ARBA" id="ARBA00004167"/>
    </source>
</evidence>
<evidence type="ECO:0000313" key="9">
    <source>
        <dbReference type="Proteomes" id="UP000192596"/>
    </source>
</evidence>
<dbReference type="PANTHER" id="PTHR15549:SF26">
    <property type="entry name" value="AXIAL BUDDING PATTERN PROTEIN 2-RELATED"/>
    <property type="match status" value="1"/>
</dbReference>
<evidence type="ECO:0000256" key="3">
    <source>
        <dbReference type="ARBA" id="ARBA00022989"/>
    </source>
</evidence>
<dbReference type="Proteomes" id="UP000192596">
    <property type="component" value="Unassembled WGS sequence"/>
</dbReference>
<dbReference type="AlphaFoldDB" id="A0A1V8SNT5"/>
<keyword evidence="9" id="KW-1185">Reference proteome</keyword>
<proteinExistence type="predicted"/>
<feature type="region of interest" description="Disordered" evidence="6">
    <location>
        <begin position="36"/>
        <end position="58"/>
    </location>
</feature>
<keyword evidence="4 7" id="KW-0472">Membrane</keyword>
<dbReference type="SUPFAM" id="SSF50630">
    <property type="entry name" value="Acid proteases"/>
    <property type="match status" value="1"/>
</dbReference>
<comment type="subcellular location">
    <subcellularLocation>
        <location evidence="1">Membrane</location>
        <topology evidence="1">Single-pass membrane protein</topology>
    </subcellularLocation>
</comment>
<evidence type="ECO:0000313" key="8">
    <source>
        <dbReference type="EMBL" id="OQO00698.1"/>
    </source>
</evidence>
<dbReference type="InterPro" id="IPR051694">
    <property type="entry name" value="Immunoregulatory_rcpt-like"/>
</dbReference>
<dbReference type="OrthoDB" id="5361565at2759"/>
<feature type="transmembrane region" description="Helical" evidence="7">
    <location>
        <begin position="385"/>
        <end position="407"/>
    </location>
</feature>
<dbReference type="EMBL" id="NAJO01000034">
    <property type="protein sequence ID" value="OQO00698.1"/>
    <property type="molecule type" value="Genomic_DNA"/>
</dbReference>